<dbReference type="OrthoDB" id="1909991at2"/>
<protein>
    <recommendedName>
        <fullName evidence="4">DUF3221 domain-containing protein</fullName>
    </recommendedName>
</protein>
<dbReference type="Proteomes" id="UP000050331">
    <property type="component" value="Chromosome"/>
</dbReference>
<feature type="chain" id="PRO_5039207333" description="DUF3221 domain-containing protein" evidence="1">
    <location>
        <begin position="25"/>
        <end position="126"/>
    </location>
</feature>
<accession>A0A0U3NSQ9</accession>
<proteinExistence type="predicted"/>
<gene>
    <name evidence="2" type="ORF">AOX59_14435</name>
</gene>
<feature type="signal peptide" evidence="1">
    <location>
        <begin position="1"/>
        <end position="24"/>
    </location>
</feature>
<keyword evidence="3" id="KW-1185">Reference proteome</keyword>
<dbReference type="AlphaFoldDB" id="A0A0U3NSQ9"/>
<dbReference type="EMBL" id="CP013862">
    <property type="protein sequence ID" value="ALX49659.1"/>
    <property type="molecule type" value="Genomic_DNA"/>
</dbReference>
<dbReference type="STRING" id="1472767.AOX59_14435"/>
<dbReference type="KEGG" id="lao:AOX59_14435"/>
<evidence type="ECO:0000256" key="1">
    <source>
        <dbReference type="SAM" id="SignalP"/>
    </source>
</evidence>
<name>A0A0U3NSQ9_9BACI</name>
<organism evidence="2 3">
    <name type="scientific">Lentibacillus amyloliquefaciens</name>
    <dbReference type="NCBI Taxonomy" id="1472767"/>
    <lineage>
        <taxon>Bacteria</taxon>
        <taxon>Bacillati</taxon>
        <taxon>Bacillota</taxon>
        <taxon>Bacilli</taxon>
        <taxon>Bacillales</taxon>
        <taxon>Bacillaceae</taxon>
        <taxon>Lentibacillus</taxon>
    </lineage>
</organism>
<evidence type="ECO:0000313" key="2">
    <source>
        <dbReference type="EMBL" id="ALX49659.1"/>
    </source>
</evidence>
<reference evidence="2 3" key="1">
    <citation type="submission" date="2016-01" db="EMBL/GenBank/DDBJ databases">
        <title>Complete genome sequence of strain Lentibacillus amyloliquefaciens LAM0015T isolated from saline sediment.</title>
        <authorList>
            <person name="Wang J.-L."/>
            <person name="He M.-X."/>
        </authorList>
    </citation>
    <scope>NUCLEOTIDE SEQUENCE [LARGE SCALE GENOMIC DNA]</scope>
    <source>
        <strain evidence="2 3">LAM0015</strain>
    </source>
</reference>
<evidence type="ECO:0000313" key="3">
    <source>
        <dbReference type="Proteomes" id="UP000050331"/>
    </source>
</evidence>
<dbReference type="RefSeq" id="WP_068446625.1">
    <property type="nucleotide sequence ID" value="NZ_CP013862.1"/>
</dbReference>
<keyword evidence="1" id="KW-0732">Signal</keyword>
<sequence>MKALKLFAVLIMMALMTVGCSTNSENSTTIGNPTPRDFLEHDDADIFYIGDLIYSNAENVEWVQKLEYTLGEEFAEITRQTDKAYRFKSGTANKLPAETIIYETDTPVYIAIVDGKEIPYLKMVEG</sequence>
<evidence type="ECO:0008006" key="4">
    <source>
        <dbReference type="Google" id="ProtNLM"/>
    </source>
</evidence>
<dbReference type="PROSITE" id="PS51257">
    <property type="entry name" value="PROKAR_LIPOPROTEIN"/>
    <property type="match status" value="1"/>
</dbReference>